<dbReference type="AlphaFoldDB" id="A0A1G9NEW7"/>
<dbReference type="PANTHER" id="PTHR43798">
    <property type="entry name" value="MONOACYLGLYCEROL LIPASE"/>
    <property type="match status" value="1"/>
</dbReference>
<protein>
    <submittedName>
        <fullName evidence="3">Pimeloyl-ACP methyl ester carboxylesterase</fullName>
    </submittedName>
</protein>
<dbReference type="PANTHER" id="PTHR43798:SF31">
    <property type="entry name" value="AB HYDROLASE SUPERFAMILY PROTEIN YCLE"/>
    <property type="match status" value="1"/>
</dbReference>
<evidence type="ECO:0000256" key="1">
    <source>
        <dbReference type="ARBA" id="ARBA00022801"/>
    </source>
</evidence>
<keyword evidence="1" id="KW-0378">Hydrolase</keyword>
<dbReference type="InterPro" id="IPR000073">
    <property type="entry name" value="AB_hydrolase_1"/>
</dbReference>
<feature type="domain" description="AB hydrolase-1" evidence="2">
    <location>
        <begin position="57"/>
        <end position="307"/>
    </location>
</feature>
<dbReference type="SUPFAM" id="SSF53474">
    <property type="entry name" value="alpha/beta-Hydrolases"/>
    <property type="match status" value="1"/>
</dbReference>
<sequence length="322" mass="34807">MAELTGSPRPLRPRSLLDALNPRPVAGLTYDRRGVTRNDGIDVHWYERGPEDAELTVLYIHGFNISSDEFYMQVDELASLPVRQLLVDLRGHGETGRAAPQVCTIDGAADDVRAVLADRRITGPLIVVGHSLGGPVSLSLMRRYAHELDLAGTVQISSAVEPFARQGMPQVLAGTVGTALEELYRGAPGLADKLLSAGTAVIAPVLALGFYYRPVGYAVVKFHAAMMQLTPLDTYAGYFDDLVNHSEIEVADVLAAIPGFILVGDRDTITPVTQSARLSEIWPRAYLQILPDSGHMPPLDAPGTVATAILRLIRDVWPVSRA</sequence>
<name>A0A1G9NEW7_9CORY</name>
<dbReference type="OrthoDB" id="5422338at2"/>
<organism evidence="3 4">
    <name type="scientific">Corynebacterium mycetoides</name>
    <dbReference type="NCBI Taxonomy" id="38302"/>
    <lineage>
        <taxon>Bacteria</taxon>
        <taxon>Bacillati</taxon>
        <taxon>Actinomycetota</taxon>
        <taxon>Actinomycetes</taxon>
        <taxon>Mycobacteriales</taxon>
        <taxon>Corynebacteriaceae</taxon>
        <taxon>Corynebacterium</taxon>
    </lineage>
</organism>
<dbReference type="EMBL" id="LT629700">
    <property type="protein sequence ID" value="SDL85042.1"/>
    <property type="molecule type" value="Genomic_DNA"/>
</dbReference>
<dbReference type="GO" id="GO:0016787">
    <property type="term" value="F:hydrolase activity"/>
    <property type="evidence" value="ECO:0007669"/>
    <property type="project" value="UniProtKB-KW"/>
</dbReference>
<dbReference type="STRING" id="38302.SAMN04488535_0992"/>
<evidence type="ECO:0000313" key="3">
    <source>
        <dbReference type="EMBL" id="SDL85042.1"/>
    </source>
</evidence>
<proteinExistence type="predicted"/>
<dbReference type="GO" id="GO:0016020">
    <property type="term" value="C:membrane"/>
    <property type="evidence" value="ECO:0007669"/>
    <property type="project" value="TreeGrafter"/>
</dbReference>
<dbReference type="Gene3D" id="3.40.50.1820">
    <property type="entry name" value="alpha/beta hydrolase"/>
    <property type="match status" value="1"/>
</dbReference>
<dbReference type="Proteomes" id="UP000199350">
    <property type="component" value="Chromosome I"/>
</dbReference>
<accession>A0A1G9NEW7</accession>
<evidence type="ECO:0000313" key="4">
    <source>
        <dbReference type="Proteomes" id="UP000199350"/>
    </source>
</evidence>
<dbReference type="Pfam" id="PF12697">
    <property type="entry name" value="Abhydrolase_6"/>
    <property type="match status" value="1"/>
</dbReference>
<gene>
    <name evidence="3" type="ORF">SAMN04488535_0992</name>
</gene>
<evidence type="ECO:0000259" key="2">
    <source>
        <dbReference type="Pfam" id="PF12697"/>
    </source>
</evidence>
<keyword evidence="4" id="KW-1185">Reference proteome</keyword>
<dbReference type="InterPro" id="IPR050266">
    <property type="entry name" value="AB_hydrolase_sf"/>
</dbReference>
<dbReference type="InterPro" id="IPR029058">
    <property type="entry name" value="AB_hydrolase_fold"/>
</dbReference>
<reference evidence="4" key="1">
    <citation type="submission" date="2016-10" db="EMBL/GenBank/DDBJ databases">
        <authorList>
            <person name="Varghese N."/>
            <person name="Submissions S."/>
        </authorList>
    </citation>
    <scope>NUCLEOTIDE SEQUENCE [LARGE SCALE GENOMIC DNA]</scope>
    <source>
        <strain evidence="4">DSM 20632</strain>
    </source>
</reference>